<dbReference type="PANTHER" id="PTHR30270">
    <property type="entry name" value="THIAMINE-MONOPHOSPHATE KINASE"/>
    <property type="match status" value="1"/>
</dbReference>
<dbReference type="InterPro" id="IPR036676">
    <property type="entry name" value="PurM-like_C_sf"/>
</dbReference>
<name>A2BKY5_HYPBU</name>
<comment type="similarity">
    <text evidence="1">Belongs to the thiamine-monophosphate kinase family.</text>
</comment>
<evidence type="ECO:0000259" key="2">
    <source>
        <dbReference type="Pfam" id="PF00586"/>
    </source>
</evidence>
<keyword evidence="1" id="KW-0547">Nucleotide-binding</keyword>
<keyword evidence="4" id="KW-1185">Reference proteome</keyword>
<dbReference type="Gene3D" id="3.30.1330.10">
    <property type="entry name" value="PurM-like, N-terminal domain"/>
    <property type="match status" value="1"/>
</dbReference>
<feature type="binding site" evidence="1">
    <location>
        <position position="34"/>
    </location>
    <ligand>
        <name>Mg(2+)</name>
        <dbReference type="ChEBI" id="CHEBI:18420"/>
        <label>3</label>
    </ligand>
</feature>
<dbReference type="Pfam" id="PF00586">
    <property type="entry name" value="AIRS"/>
    <property type="match status" value="1"/>
</dbReference>
<comment type="function">
    <text evidence="1">Catalyzes the ATP-dependent phosphorylation of thiamine-monophosphate (TMP) to form thiamine-pyrophosphate (TPP), the active form of vitamin B1.</text>
</comment>
<dbReference type="GO" id="GO:0009229">
    <property type="term" value="P:thiamine diphosphate biosynthetic process"/>
    <property type="evidence" value="ECO:0007669"/>
    <property type="project" value="UniProtKB-UniRule"/>
</dbReference>
<feature type="binding site" evidence="1">
    <location>
        <position position="220"/>
    </location>
    <ligand>
        <name>Mg(2+)</name>
        <dbReference type="ChEBI" id="CHEBI:18420"/>
        <label>5</label>
    </ligand>
</feature>
<evidence type="ECO:0000313" key="3">
    <source>
        <dbReference type="EMBL" id="ABM80646.1"/>
    </source>
</evidence>
<dbReference type="EMBL" id="CP000493">
    <property type="protein sequence ID" value="ABM80646.1"/>
    <property type="molecule type" value="Genomic_DNA"/>
</dbReference>
<dbReference type="Proteomes" id="UP000002593">
    <property type="component" value="Chromosome"/>
</dbReference>
<dbReference type="InterPro" id="IPR016188">
    <property type="entry name" value="PurM-like_N"/>
</dbReference>
<keyword evidence="1" id="KW-0808">Transferase</keyword>
<comment type="caution">
    <text evidence="1">Lacks conserved residue(s) required for the propagation of feature annotation.</text>
</comment>
<dbReference type="RefSeq" id="WP_011821964.1">
    <property type="nucleotide sequence ID" value="NC_008818.1"/>
</dbReference>
<feature type="binding site" evidence="1">
    <location>
        <position position="217"/>
    </location>
    <ligand>
        <name>Mg(2+)</name>
        <dbReference type="ChEBI" id="CHEBI:18420"/>
        <label>3</label>
    </ligand>
</feature>
<proteinExistence type="inferred from homology"/>
<keyword evidence="1 3" id="KW-0418">Kinase</keyword>
<keyword evidence="1" id="KW-0784">Thiamine biosynthesis</keyword>
<dbReference type="AlphaFoldDB" id="A2BKY5"/>
<dbReference type="CDD" id="cd02194">
    <property type="entry name" value="ThiL"/>
    <property type="match status" value="1"/>
</dbReference>
<dbReference type="SUPFAM" id="SSF56042">
    <property type="entry name" value="PurM C-terminal domain-like"/>
    <property type="match status" value="1"/>
</dbReference>
<dbReference type="HOGENOM" id="CLU_046964_2_1_2"/>
<dbReference type="STRING" id="415426.Hbut_0793"/>
<comment type="miscellaneous">
    <text evidence="1">Reaction mechanism of ThiL seems to utilize a direct, inline transfer of the gamma-phosphate of ATP to TMP rather than a phosphorylated enzyme intermediate.</text>
</comment>
<dbReference type="GO" id="GO:0009030">
    <property type="term" value="F:thiamine-phosphate kinase activity"/>
    <property type="evidence" value="ECO:0007669"/>
    <property type="project" value="UniProtKB-UniRule"/>
</dbReference>
<keyword evidence="1" id="KW-0479">Metal-binding</keyword>
<dbReference type="PIRSF" id="PIRSF005303">
    <property type="entry name" value="Thiam_monoph_kin"/>
    <property type="match status" value="1"/>
</dbReference>
<dbReference type="GO" id="GO:0000287">
    <property type="term" value="F:magnesium ion binding"/>
    <property type="evidence" value="ECO:0007669"/>
    <property type="project" value="UniProtKB-UniRule"/>
</dbReference>
<comment type="pathway">
    <text evidence="1">Cofactor biosynthesis; thiamine diphosphate biosynthesis; thiamine diphosphate from thiamine phosphate: step 1/1.</text>
</comment>
<dbReference type="OrthoDB" id="45909at2157"/>
<sequence length="326" mass="34394">MKLSELGEHEAVKRLIEEILAGQWRCPSLGPGDDAACVGGGFQNLILKIDGGSLASLWAPWMEPADIGWQAVAAAASDLVAKGAKPLAFAVSLGLDPGEDIETLKGIVRGAAEAAQAHGAWLLGGDTNSCSNCGWIDVAAVGLAEKPVGLQASPGDTVYVTTGRIGLAGLVLDSLAKGRWREAMEAYPRAFSEFARPRARLEFVELAGTGCITAATDSSDGLAYSLGKIAEAAHALVELENIPVEPEALRYAEEYGVDPLELALYGGQEYEVIFAVRGGCEKLVEERAATLGLAVARIGRLREGPQGITYRGRTLSVRGWDNFKNM</sequence>
<feature type="binding site" evidence="1">
    <location>
        <begin position="125"/>
        <end position="126"/>
    </location>
    <ligand>
        <name>ATP</name>
        <dbReference type="ChEBI" id="CHEBI:30616"/>
    </ligand>
</feature>
<feature type="domain" description="PurM-like N-terminal" evidence="2">
    <location>
        <begin position="32"/>
        <end position="143"/>
    </location>
</feature>
<feature type="binding site" evidence="1">
    <location>
        <position position="320"/>
    </location>
    <ligand>
        <name>substrate</name>
    </ligand>
</feature>
<dbReference type="EC" id="2.7.4.16" evidence="1"/>
<feature type="binding site" evidence="1">
    <location>
        <position position="50"/>
    </location>
    <ligand>
        <name>Mg(2+)</name>
        <dbReference type="ChEBI" id="CHEBI:18420"/>
        <label>2</label>
    </ligand>
</feature>
<dbReference type="eggNOG" id="arCOG00638">
    <property type="taxonomic scope" value="Archaea"/>
</dbReference>
<protein>
    <recommendedName>
        <fullName evidence="1">Thiamine-monophosphate kinase</fullName>
        <shortName evidence="1">TMP kinase</shortName>
        <shortName evidence="1">Thiamine-phosphate kinase</shortName>
        <ecNumber evidence="1">2.7.4.16</ecNumber>
    </recommendedName>
</protein>
<keyword evidence="1" id="KW-0460">Magnesium</keyword>
<dbReference type="GeneID" id="4782985"/>
<feature type="binding site" evidence="1">
    <location>
        <position position="50"/>
    </location>
    <ligand>
        <name>Mg(2+)</name>
        <dbReference type="ChEBI" id="CHEBI:18420"/>
        <label>1</label>
    </ligand>
</feature>
<dbReference type="SUPFAM" id="SSF55326">
    <property type="entry name" value="PurM N-terminal domain-like"/>
    <property type="match status" value="1"/>
</dbReference>
<dbReference type="KEGG" id="hbu:Hbut_0793"/>
<evidence type="ECO:0000313" key="4">
    <source>
        <dbReference type="Proteomes" id="UP000002593"/>
    </source>
</evidence>
<gene>
    <name evidence="1" type="primary">thiL</name>
    <name evidence="3" type="ordered locus">Hbut_0793</name>
</gene>
<keyword evidence="1" id="KW-0067">ATP-binding</keyword>
<dbReference type="EnsemblBacteria" id="ABM80646">
    <property type="protein sequence ID" value="ABM80646"/>
    <property type="gene ID" value="Hbut_0793"/>
</dbReference>
<organism evidence="3 4">
    <name type="scientific">Hyperthermus butylicus (strain DSM 5456 / JCM 9403 / PLM1-5)</name>
    <dbReference type="NCBI Taxonomy" id="415426"/>
    <lineage>
        <taxon>Archaea</taxon>
        <taxon>Thermoproteota</taxon>
        <taxon>Thermoprotei</taxon>
        <taxon>Desulfurococcales</taxon>
        <taxon>Pyrodictiaceae</taxon>
        <taxon>Hyperthermus</taxon>
    </lineage>
</organism>
<feature type="binding site" evidence="1">
    <location>
        <position position="219"/>
    </location>
    <ligand>
        <name>ATP</name>
        <dbReference type="ChEBI" id="CHEBI:30616"/>
    </ligand>
</feature>
<dbReference type="InterPro" id="IPR036921">
    <property type="entry name" value="PurM-like_N_sf"/>
</dbReference>
<feature type="binding site" evidence="1">
    <location>
        <position position="78"/>
    </location>
    <ligand>
        <name>Mg(2+)</name>
        <dbReference type="ChEBI" id="CHEBI:18420"/>
        <label>4</label>
    </ligand>
</feature>
<reference evidence="3 4" key="1">
    <citation type="journal article" date="2007" name="Archaea">
        <title>The genome of Hyperthermus butylicus: a sulfur-reducing, peptide fermenting, neutrophilic Crenarchaeote growing up to 108 degrees C.</title>
        <authorList>
            <person name="Brugger K."/>
            <person name="Chen L."/>
            <person name="Stark M."/>
            <person name="Zibat A."/>
            <person name="Redder P."/>
            <person name="Ruepp A."/>
            <person name="Awayez M."/>
            <person name="She Q."/>
            <person name="Garrett R.A."/>
            <person name="Klenk H.P."/>
        </authorList>
    </citation>
    <scope>NUCLEOTIDE SEQUENCE [LARGE SCALE GENOMIC DNA]</scope>
    <source>
        <strain evidence="4">DSM 5456 / JCM 9403 / PLM1-5</strain>
    </source>
</reference>
<dbReference type="PANTHER" id="PTHR30270:SF0">
    <property type="entry name" value="THIAMINE-MONOPHOSPHATE KINASE"/>
    <property type="match status" value="1"/>
</dbReference>
<evidence type="ECO:0000256" key="1">
    <source>
        <dbReference type="HAMAP-Rule" id="MF_02128"/>
    </source>
</evidence>
<dbReference type="GO" id="GO:0009228">
    <property type="term" value="P:thiamine biosynthetic process"/>
    <property type="evidence" value="ECO:0007669"/>
    <property type="project" value="UniProtKB-KW"/>
</dbReference>
<dbReference type="HAMAP" id="MF_02128">
    <property type="entry name" value="TMP_kinase"/>
    <property type="match status" value="1"/>
</dbReference>
<feature type="binding site" evidence="1">
    <location>
        <position position="34"/>
    </location>
    <ligand>
        <name>Mg(2+)</name>
        <dbReference type="ChEBI" id="CHEBI:18420"/>
        <label>4</label>
    </ligand>
</feature>
<accession>A2BKY5</accession>
<feature type="binding site" evidence="1">
    <location>
        <position position="78"/>
    </location>
    <ligand>
        <name>Mg(2+)</name>
        <dbReference type="ChEBI" id="CHEBI:18420"/>
        <label>3</label>
    </ligand>
</feature>
<dbReference type="UniPathway" id="UPA00060">
    <property type="reaction ID" value="UER00142"/>
</dbReference>
<dbReference type="InterPro" id="IPR006283">
    <property type="entry name" value="ThiL-like"/>
</dbReference>
<comment type="catalytic activity">
    <reaction evidence="1">
        <text>thiamine phosphate + ATP = thiamine diphosphate + ADP</text>
        <dbReference type="Rhea" id="RHEA:15913"/>
        <dbReference type="ChEBI" id="CHEBI:30616"/>
        <dbReference type="ChEBI" id="CHEBI:37575"/>
        <dbReference type="ChEBI" id="CHEBI:58937"/>
        <dbReference type="ChEBI" id="CHEBI:456216"/>
        <dbReference type="EC" id="2.7.4.16"/>
    </reaction>
</comment>
<dbReference type="Gene3D" id="3.90.650.10">
    <property type="entry name" value="PurM-like C-terminal domain"/>
    <property type="match status" value="1"/>
</dbReference>
<dbReference type="GO" id="GO:0005524">
    <property type="term" value="F:ATP binding"/>
    <property type="evidence" value="ECO:0007669"/>
    <property type="project" value="UniProtKB-UniRule"/>
</dbReference>
<feature type="binding site" evidence="1">
    <location>
        <position position="126"/>
    </location>
    <ligand>
        <name>Mg(2+)</name>
        <dbReference type="ChEBI" id="CHEBI:18420"/>
        <label>1</label>
    </ligand>
</feature>
<feature type="binding site" evidence="1">
    <location>
        <position position="78"/>
    </location>
    <ligand>
        <name>Mg(2+)</name>
        <dbReference type="ChEBI" id="CHEBI:18420"/>
        <label>2</label>
    </ligand>
</feature>